<comment type="caution">
    <text evidence="1">The sequence shown here is derived from an EMBL/GenBank/DDBJ whole genome shotgun (WGS) entry which is preliminary data.</text>
</comment>
<protein>
    <submittedName>
        <fullName evidence="1">Uncharacterized protein</fullName>
    </submittedName>
</protein>
<dbReference type="EMBL" id="NKQU01000636">
    <property type="protein sequence ID" value="OZI83392.1"/>
    <property type="molecule type" value="Genomic_DNA"/>
</dbReference>
<name>A0A261WBT8_9PSED</name>
<evidence type="ECO:0000313" key="1">
    <source>
        <dbReference type="EMBL" id="OZI83392.1"/>
    </source>
</evidence>
<dbReference type="Proteomes" id="UP000217163">
    <property type="component" value="Unassembled WGS sequence"/>
</dbReference>
<evidence type="ECO:0000313" key="2">
    <source>
        <dbReference type="Proteomes" id="UP000217163"/>
    </source>
</evidence>
<dbReference type="AlphaFoldDB" id="A0A261WBT8"/>
<accession>A0A261WBT8</accession>
<proteinExistence type="predicted"/>
<organism evidence="1 2">
    <name type="scientific">Pseudomonas avellanae</name>
    <dbReference type="NCBI Taxonomy" id="46257"/>
    <lineage>
        <taxon>Bacteria</taxon>
        <taxon>Pseudomonadati</taxon>
        <taxon>Pseudomonadota</taxon>
        <taxon>Gammaproteobacteria</taxon>
        <taxon>Pseudomonadales</taxon>
        <taxon>Pseudomonadaceae</taxon>
        <taxon>Pseudomonas</taxon>
    </lineage>
</organism>
<sequence length="118" mass="13586">MHKPPLEINSTLHTLDFLEAHLITLTRLRDSLCFRSLPSMIPFLASLVRTKLYLQTFSMLHENFLRLATHLALLQTSTHTPNFYLSTVWRGYGLFFRAKRDVQSAHGQLSKTGMTPEV</sequence>
<gene>
    <name evidence="1" type="ORF">CFN58_31695</name>
</gene>
<reference evidence="2" key="1">
    <citation type="journal article" date="2016" name="Sci. Rep.">
        <title>Genome analysis of the kiwifruit canker pathogen Pseudomonas syringae pv. actinidiae biovar 5.</title>
        <authorList>
            <person name="Fujikawa T."/>
            <person name="Sawada H."/>
        </authorList>
    </citation>
    <scope>NUCLEOTIDE SEQUENCE [LARGE SCALE GENOMIC DNA]</scope>
    <source>
        <strain evidence="2">MAFF 212061</strain>
    </source>
</reference>